<gene>
    <name evidence="2" type="ORF">OZSIB_3958</name>
</gene>
<evidence type="ECO:0000313" key="3">
    <source>
        <dbReference type="Proteomes" id="UP000252355"/>
    </source>
</evidence>
<name>A0A367ZNU9_9BACT</name>
<evidence type="ECO:0000259" key="1">
    <source>
        <dbReference type="Pfam" id="PF01973"/>
    </source>
</evidence>
<dbReference type="AlphaFoldDB" id="A0A367ZNU9"/>
<comment type="caution">
    <text evidence="2">The sequence shown here is derived from an EMBL/GenBank/DDBJ whole genome shotgun (WGS) entry which is preliminary data.</text>
</comment>
<evidence type="ECO:0000313" key="2">
    <source>
        <dbReference type="EMBL" id="RCK79804.1"/>
    </source>
</evidence>
<feature type="domain" description="6-hydroxymethylpterin diphosphokinase MptE-like" evidence="1">
    <location>
        <begin position="212"/>
        <end position="381"/>
    </location>
</feature>
<proteinExistence type="predicted"/>
<organism evidence="2 3">
    <name type="scientific">Candidatus Ozemobacter sibiricus</name>
    <dbReference type="NCBI Taxonomy" id="2268124"/>
    <lineage>
        <taxon>Bacteria</taxon>
        <taxon>Candidatus Ozemobacteria</taxon>
        <taxon>Candidatus Ozemobacterales</taxon>
        <taxon>Candidatus Ozemobacteraceae</taxon>
        <taxon>Candidatus Ozemobacter</taxon>
    </lineage>
</organism>
<dbReference type="Pfam" id="PF01973">
    <property type="entry name" value="MptE-like"/>
    <property type="match status" value="1"/>
</dbReference>
<dbReference type="PANTHER" id="PTHR41786">
    <property type="entry name" value="MOTILITY ACCESSORY FACTOR MAF"/>
    <property type="match status" value="1"/>
</dbReference>
<dbReference type="Proteomes" id="UP000252355">
    <property type="component" value="Unassembled WGS sequence"/>
</dbReference>
<dbReference type="PANTHER" id="PTHR41786:SF1">
    <property type="entry name" value="6-HYDROXYMETHYLPTERIN DIPHOSPHOKINASE MPTE-LIKE DOMAIN-CONTAINING PROTEIN"/>
    <property type="match status" value="1"/>
</dbReference>
<sequence>MTTTCLEANRRVLARQPQLAVLLAHAPPRSAGAAYHVLPAKDGSPTLIVTEPGGKPVTYHSRYDPVGEARKQVESAYAGQSHALVFGCGLGYLLDQIQARLGNAPGQRLIFVIEPDPEVFRLALAHRDLRAVLDDPRFIWCVGQTPDQVGDTWSAALDWAAMEQLAIIEHPPTLARFPDYFAKLKEKIRFQANRSKGNLVTIMKAGHHFHTNTFRNVVALAILPGVGRLFDKFRGVPGVVLAAGPSLEKNLHLLKEVQDRFLLIATDTVLRPMVARGMRPHIVCAGDPSYLNSLDFVGVEDLPDVWLALEPMTSPDIRERYRGPQMVMNFGSGLGALLEPLREPIGRVVCWGSIATTAFDLARRLGCDPIIFVGLDLSFQDGRLYIRGSYSDDVFFDKVHPYSSLEQETLEYIMRRGTHRFTNAAGQVLYTDENMFLYRGWFEDQLQQTDRTVINATEGGVMTNHVKIQTLRETIDQYLHKGAPIADILGRAMAEPVRVRVPEMRAWFEGVRRELAQQDADCRRVLHKLRRVGKKVEGKSMASLDGPSRAEFDDAQALHEKVGAAQPLFQWFTVHQAKFLTRHNMELRKLMNAPDAACSAWFSCLEEFFEAHGRFVEYQMPLLEGAIKDLEAIIARMGVRA</sequence>
<dbReference type="EMBL" id="QOQW01000010">
    <property type="protein sequence ID" value="RCK79804.1"/>
    <property type="molecule type" value="Genomic_DNA"/>
</dbReference>
<dbReference type="InterPro" id="IPR002826">
    <property type="entry name" value="MptE-like"/>
</dbReference>
<protein>
    <submittedName>
        <fullName evidence="2">Motility accessory factor</fullName>
    </submittedName>
</protein>
<reference evidence="2 3" key="1">
    <citation type="submission" date="2018-05" db="EMBL/GenBank/DDBJ databases">
        <title>A metagenomic window into the 2 km-deep terrestrial subsurface aquifer revealed taxonomically and functionally diverse microbial community comprising novel uncultured bacterial lineages.</title>
        <authorList>
            <person name="Kadnikov V.V."/>
            <person name="Mardanov A.V."/>
            <person name="Beletsky A.V."/>
            <person name="Banks D."/>
            <person name="Pimenov N.V."/>
            <person name="Frank Y.A."/>
            <person name="Karnachuk O.V."/>
            <person name="Ravin N.V."/>
        </authorList>
    </citation>
    <scope>NUCLEOTIDE SEQUENCE [LARGE SCALE GENOMIC DNA]</scope>
    <source>
        <strain evidence="2">BY5</strain>
    </source>
</reference>
<accession>A0A367ZNU9</accession>